<gene>
    <name evidence="1" type="ORF">LCGC14_2706590</name>
</gene>
<comment type="caution">
    <text evidence="1">The sequence shown here is derived from an EMBL/GenBank/DDBJ whole genome shotgun (WGS) entry which is preliminary data.</text>
</comment>
<accession>A0A0F9A1U9</accession>
<name>A0A0F9A1U9_9ZZZZ</name>
<sequence length="35" mass="3588">VPGQKPIPSNAGVCWRGKISAVDGFTLGKLSSSDD</sequence>
<proteinExistence type="predicted"/>
<feature type="non-terminal residue" evidence="1">
    <location>
        <position position="1"/>
    </location>
</feature>
<dbReference type="EMBL" id="LAZR01048378">
    <property type="protein sequence ID" value="KKK92070.1"/>
    <property type="molecule type" value="Genomic_DNA"/>
</dbReference>
<protein>
    <submittedName>
        <fullName evidence="1">Uncharacterized protein</fullName>
    </submittedName>
</protein>
<reference evidence="1" key="1">
    <citation type="journal article" date="2015" name="Nature">
        <title>Complex archaea that bridge the gap between prokaryotes and eukaryotes.</title>
        <authorList>
            <person name="Spang A."/>
            <person name="Saw J.H."/>
            <person name="Jorgensen S.L."/>
            <person name="Zaremba-Niedzwiedzka K."/>
            <person name="Martijn J."/>
            <person name="Lind A.E."/>
            <person name="van Eijk R."/>
            <person name="Schleper C."/>
            <person name="Guy L."/>
            <person name="Ettema T.J."/>
        </authorList>
    </citation>
    <scope>NUCLEOTIDE SEQUENCE</scope>
</reference>
<evidence type="ECO:0000313" key="1">
    <source>
        <dbReference type="EMBL" id="KKK92070.1"/>
    </source>
</evidence>
<organism evidence="1">
    <name type="scientific">marine sediment metagenome</name>
    <dbReference type="NCBI Taxonomy" id="412755"/>
    <lineage>
        <taxon>unclassified sequences</taxon>
        <taxon>metagenomes</taxon>
        <taxon>ecological metagenomes</taxon>
    </lineage>
</organism>
<dbReference type="AlphaFoldDB" id="A0A0F9A1U9"/>